<protein>
    <recommendedName>
        <fullName evidence="2">histidine kinase</fullName>
        <ecNumber evidence="2">2.7.13.3</ecNumber>
    </recommendedName>
</protein>
<evidence type="ECO:0000256" key="8">
    <source>
        <dbReference type="ARBA" id="ARBA00022840"/>
    </source>
</evidence>
<sequence length="592" mass="65178">MDDADEEPNEQASELSSPDMTAPSALRRGRAHGRRNRRATLTIITGFTLLVLAGALQVLLVLDNNRKTSAVRSGWVIHDAVAHVLGNLVDAETGQRGYLLTGDETYLEPFYKSRQELSGLLTRLRELAAPLQGVVGLVEQVDQSTMADLRLMEEVIALRRVEDWQKIRQLNLNAEGKSRMDVTRRLIGDLESAINADQVVKADALDGVANALMGAVIGALLCVIALAALLIRDTRRHLHLLERREGALRVLSATLERRVSWRTRTLLEMNQRFAAALSASGVTVFTQDRDLVYTWISQADPGTAFAHFLGRSDDDVIPPRSRRLIVDLKRDVIATGQSTRTEISLDIDGTERWYDVALGPQRAVDGAIVGVIGGAVEITERKETAARIWLLMREVTHRSKNLLSVIQAIARQTATTSGSIEDFLRRFGARLHSLAGSHDLLVQEDWRGASIRELVQTQLGHYSDLANPQIRLMGDPLRIHPDAAQHIGMALHELATNAAKYGALSVPEGEVQISWTLTAEGPDGPRCRLTWEERNGPPVQAPKRRGFGHVVIERTVARALGGTVRLVHAPEGVQWTLDFPGSYIVHNGTSST</sequence>
<dbReference type="InterPro" id="IPR000700">
    <property type="entry name" value="PAS-assoc_C"/>
</dbReference>
<dbReference type="InterPro" id="IPR035965">
    <property type="entry name" value="PAS-like_dom_sf"/>
</dbReference>
<feature type="compositionally biased region" description="Polar residues" evidence="9">
    <location>
        <begin position="10"/>
        <end position="19"/>
    </location>
</feature>
<feature type="transmembrane region" description="Helical" evidence="10">
    <location>
        <begin position="39"/>
        <end position="62"/>
    </location>
</feature>
<keyword evidence="10" id="KW-1133">Transmembrane helix</keyword>
<evidence type="ECO:0000256" key="2">
    <source>
        <dbReference type="ARBA" id="ARBA00012438"/>
    </source>
</evidence>
<dbReference type="InterPro" id="IPR007891">
    <property type="entry name" value="CHASE3"/>
</dbReference>
<gene>
    <name evidence="12" type="ORF">OL599_21465</name>
</gene>
<feature type="transmembrane region" description="Helical" evidence="10">
    <location>
        <begin position="211"/>
        <end position="231"/>
    </location>
</feature>
<dbReference type="Gene3D" id="3.30.450.20">
    <property type="entry name" value="PAS domain"/>
    <property type="match status" value="1"/>
</dbReference>
<dbReference type="PANTHER" id="PTHR41523">
    <property type="entry name" value="TWO-COMPONENT SYSTEM SENSOR PROTEIN"/>
    <property type="match status" value="1"/>
</dbReference>
<evidence type="ECO:0000313" key="13">
    <source>
        <dbReference type="Proteomes" id="UP001165679"/>
    </source>
</evidence>
<dbReference type="SMART" id="SM00911">
    <property type="entry name" value="HWE_HK"/>
    <property type="match status" value="1"/>
</dbReference>
<reference evidence="12" key="2">
    <citation type="submission" date="2022-10" db="EMBL/GenBank/DDBJ databases">
        <authorList>
            <person name="Trinh H.N."/>
        </authorList>
    </citation>
    <scope>NUCLEOTIDE SEQUENCE</scope>
    <source>
        <strain evidence="12">RN2-1</strain>
    </source>
</reference>
<evidence type="ECO:0000256" key="3">
    <source>
        <dbReference type="ARBA" id="ARBA00022553"/>
    </source>
</evidence>
<dbReference type="SUPFAM" id="SSF55785">
    <property type="entry name" value="PYP-like sensor domain (PAS domain)"/>
    <property type="match status" value="1"/>
</dbReference>
<dbReference type="InterPro" id="IPR036890">
    <property type="entry name" value="HATPase_C_sf"/>
</dbReference>
<keyword evidence="10" id="KW-0472">Membrane</keyword>
<keyword evidence="3" id="KW-0597">Phosphoprotein</keyword>
<dbReference type="PANTHER" id="PTHR41523:SF7">
    <property type="entry name" value="HISTIDINE KINASE"/>
    <property type="match status" value="1"/>
</dbReference>
<dbReference type="CDD" id="cd19410">
    <property type="entry name" value="HK9-like_sensor"/>
    <property type="match status" value="1"/>
</dbReference>
<dbReference type="Pfam" id="PF05227">
    <property type="entry name" value="CHASE3"/>
    <property type="match status" value="1"/>
</dbReference>
<dbReference type="Proteomes" id="UP001165679">
    <property type="component" value="Unassembled WGS sequence"/>
</dbReference>
<accession>A0AA41YP56</accession>
<dbReference type="GO" id="GO:0004673">
    <property type="term" value="F:protein histidine kinase activity"/>
    <property type="evidence" value="ECO:0007669"/>
    <property type="project" value="UniProtKB-EC"/>
</dbReference>
<dbReference type="EMBL" id="JAPDNT010000030">
    <property type="protein sequence ID" value="MCW3477144.1"/>
    <property type="molecule type" value="Genomic_DNA"/>
</dbReference>
<proteinExistence type="predicted"/>
<keyword evidence="13" id="KW-1185">Reference proteome</keyword>
<evidence type="ECO:0000256" key="5">
    <source>
        <dbReference type="ARBA" id="ARBA00022737"/>
    </source>
</evidence>
<evidence type="ECO:0000256" key="6">
    <source>
        <dbReference type="ARBA" id="ARBA00022741"/>
    </source>
</evidence>
<keyword evidence="7" id="KW-0418">Kinase</keyword>
<dbReference type="RefSeq" id="WP_264716072.1">
    <property type="nucleotide sequence ID" value="NZ_JAPDNT010000030.1"/>
</dbReference>
<evidence type="ECO:0000259" key="11">
    <source>
        <dbReference type="PROSITE" id="PS50113"/>
    </source>
</evidence>
<evidence type="ECO:0000313" key="12">
    <source>
        <dbReference type="EMBL" id="MCW3477144.1"/>
    </source>
</evidence>
<keyword evidence="4" id="KW-0808">Transferase</keyword>
<name>A0AA41YP56_9PROT</name>
<dbReference type="AlphaFoldDB" id="A0AA41YP56"/>
<comment type="caution">
    <text evidence="12">The sequence shown here is derived from an EMBL/GenBank/DDBJ whole genome shotgun (WGS) entry which is preliminary data.</text>
</comment>
<dbReference type="GO" id="GO:0005524">
    <property type="term" value="F:ATP binding"/>
    <property type="evidence" value="ECO:0007669"/>
    <property type="project" value="UniProtKB-KW"/>
</dbReference>
<reference evidence="12" key="1">
    <citation type="submission" date="2022-09" db="EMBL/GenBank/DDBJ databases">
        <title>Rhodovastum sp. nov. RN2-1 isolated from soil in Seongnam, South Korea.</title>
        <authorList>
            <person name="Le N.T."/>
        </authorList>
    </citation>
    <scope>NUCLEOTIDE SEQUENCE</scope>
    <source>
        <strain evidence="12">RN2-1</strain>
    </source>
</reference>
<evidence type="ECO:0000256" key="7">
    <source>
        <dbReference type="ARBA" id="ARBA00022777"/>
    </source>
</evidence>
<dbReference type="Gene3D" id="3.30.565.10">
    <property type="entry name" value="Histidine kinase-like ATPase, C-terminal domain"/>
    <property type="match status" value="1"/>
</dbReference>
<dbReference type="PROSITE" id="PS50113">
    <property type="entry name" value="PAC"/>
    <property type="match status" value="1"/>
</dbReference>
<evidence type="ECO:0000256" key="10">
    <source>
        <dbReference type="SAM" id="Phobius"/>
    </source>
</evidence>
<keyword evidence="8" id="KW-0067">ATP-binding</keyword>
<feature type="region of interest" description="Disordered" evidence="9">
    <location>
        <begin position="1"/>
        <end position="33"/>
    </location>
</feature>
<keyword evidence="5" id="KW-0677">Repeat</keyword>
<organism evidence="12 13">
    <name type="scientific">Limobrevibacterium gyesilva</name>
    <dbReference type="NCBI Taxonomy" id="2991712"/>
    <lineage>
        <taxon>Bacteria</taxon>
        <taxon>Pseudomonadati</taxon>
        <taxon>Pseudomonadota</taxon>
        <taxon>Alphaproteobacteria</taxon>
        <taxon>Acetobacterales</taxon>
        <taxon>Acetobacteraceae</taxon>
        <taxon>Limobrevibacterium</taxon>
    </lineage>
</organism>
<dbReference type="Pfam" id="PF07536">
    <property type="entry name" value="HWE_HK"/>
    <property type="match status" value="1"/>
</dbReference>
<comment type="catalytic activity">
    <reaction evidence="1">
        <text>ATP + protein L-histidine = ADP + protein N-phospho-L-histidine.</text>
        <dbReference type="EC" id="2.7.13.3"/>
    </reaction>
</comment>
<dbReference type="InterPro" id="IPR013656">
    <property type="entry name" value="PAS_4"/>
</dbReference>
<dbReference type="InterPro" id="IPR011102">
    <property type="entry name" value="Sig_transdc_His_kinase_HWE"/>
</dbReference>
<evidence type="ECO:0000256" key="9">
    <source>
        <dbReference type="SAM" id="MobiDB-lite"/>
    </source>
</evidence>
<dbReference type="SUPFAM" id="SSF55874">
    <property type="entry name" value="ATPase domain of HSP90 chaperone/DNA topoisomerase II/histidine kinase"/>
    <property type="match status" value="1"/>
</dbReference>
<evidence type="ECO:0000256" key="4">
    <source>
        <dbReference type="ARBA" id="ARBA00022679"/>
    </source>
</evidence>
<feature type="domain" description="PAC" evidence="11">
    <location>
        <begin position="337"/>
        <end position="390"/>
    </location>
</feature>
<keyword evidence="10" id="KW-0812">Transmembrane</keyword>
<dbReference type="Pfam" id="PF08448">
    <property type="entry name" value="PAS_4"/>
    <property type="match status" value="1"/>
</dbReference>
<dbReference type="EC" id="2.7.13.3" evidence="2"/>
<keyword evidence="6" id="KW-0547">Nucleotide-binding</keyword>
<evidence type="ECO:0000256" key="1">
    <source>
        <dbReference type="ARBA" id="ARBA00000085"/>
    </source>
</evidence>